<evidence type="ECO:0000313" key="1">
    <source>
        <dbReference type="EMBL" id="EMR65028.1"/>
    </source>
</evidence>
<dbReference type="KEGG" id="ela:UCREL1_8006"/>
<dbReference type="PANTHER" id="PTHR40780">
    <property type="entry name" value="DUF3669 DOMAIN-CONTAINING PROTEIN"/>
    <property type="match status" value="1"/>
</dbReference>
<gene>
    <name evidence="1" type="ORF">UCREL1_8006</name>
</gene>
<dbReference type="EMBL" id="KB706951">
    <property type="protein sequence ID" value="EMR65028.1"/>
    <property type="molecule type" value="Genomic_DNA"/>
</dbReference>
<name>M7SKZ9_EUTLA</name>
<sequence>MGNSGTKHVLFHEESLSKSPYRRIGAGFCGSIWAAESEEYGSHGPVVIKREEGGTGRSLYNDFETHQHLLDTLEKCPLELQSSLIPLCFDFVSRRLCPKRLIDAIKADKKNEDCLIRPYLGQRKQPRLETGVVFFSLRNCPLHVNQMEELKLDITAYATAMANALAFMHWSARIDANDVELRPMQEHVDE</sequence>
<dbReference type="AlphaFoldDB" id="M7SKZ9"/>
<keyword evidence="2" id="KW-1185">Reference proteome</keyword>
<dbReference type="PANTHER" id="PTHR40780:SF3">
    <property type="entry name" value="DUF3669 DOMAIN-CONTAINING PROTEIN"/>
    <property type="match status" value="1"/>
</dbReference>
<protein>
    <recommendedName>
        <fullName evidence="3">DUF3669 domain-containing protein</fullName>
    </recommendedName>
</protein>
<organism evidence="1 2">
    <name type="scientific">Eutypa lata (strain UCR-EL1)</name>
    <name type="common">Grapevine dieback disease fungus</name>
    <name type="synonym">Eutypa armeniacae</name>
    <dbReference type="NCBI Taxonomy" id="1287681"/>
    <lineage>
        <taxon>Eukaryota</taxon>
        <taxon>Fungi</taxon>
        <taxon>Dikarya</taxon>
        <taxon>Ascomycota</taxon>
        <taxon>Pezizomycotina</taxon>
        <taxon>Sordariomycetes</taxon>
        <taxon>Xylariomycetidae</taxon>
        <taxon>Xylariales</taxon>
        <taxon>Diatrypaceae</taxon>
        <taxon>Eutypa</taxon>
    </lineage>
</organism>
<dbReference type="eggNOG" id="ENOG502SHT4">
    <property type="taxonomic scope" value="Eukaryota"/>
</dbReference>
<proteinExistence type="predicted"/>
<dbReference type="HOGENOM" id="CLU_1476232_0_0_1"/>
<dbReference type="OrthoDB" id="2993351at2759"/>
<evidence type="ECO:0008006" key="3">
    <source>
        <dbReference type="Google" id="ProtNLM"/>
    </source>
</evidence>
<dbReference type="Proteomes" id="UP000012174">
    <property type="component" value="Unassembled WGS sequence"/>
</dbReference>
<evidence type="ECO:0000313" key="2">
    <source>
        <dbReference type="Proteomes" id="UP000012174"/>
    </source>
</evidence>
<accession>M7SKZ9</accession>
<dbReference type="OMA" id="DFETHQH"/>
<reference evidence="2" key="1">
    <citation type="journal article" date="2013" name="Genome Announc.">
        <title>Draft genome sequence of the grapevine dieback fungus Eutypa lata UCR-EL1.</title>
        <authorList>
            <person name="Blanco-Ulate B."/>
            <person name="Rolshausen P.E."/>
            <person name="Cantu D."/>
        </authorList>
    </citation>
    <scope>NUCLEOTIDE SEQUENCE [LARGE SCALE GENOMIC DNA]</scope>
    <source>
        <strain evidence="2">UCR-EL1</strain>
    </source>
</reference>